<proteinExistence type="predicted"/>
<dbReference type="GO" id="GO:0035312">
    <property type="term" value="F:5'-3' DNA exonuclease activity"/>
    <property type="evidence" value="ECO:0007669"/>
    <property type="project" value="TreeGrafter"/>
</dbReference>
<dbReference type="SMART" id="SM00481">
    <property type="entry name" value="POLIIIAc"/>
    <property type="match status" value="1"/>
</dbReference>
<feature type="non-terminal residue" evidence="2">
    <location>
        <position position="238"/>
    </location>
</feature>
<sequence>MSINDWYKGNLHTHTTESDGDEVPEKVCEWFEDHGYDFLVLSDHNHLTLLDYGESGLSRLILIPGEEISANAKHSSLPIHIGAIGINRVLEPVTGEDIVSTLQMNIDSIREAGGVSCINHPNFRWAFDHTHMSQVEGANMFEIFNGSRGCNNDGGPGKPSTTEMWDALLSSNKQILGAATDDSHNYHDFHPARHNPGRGWIMVRSESGEESSIVNAMRIGEFYSSSGVELSELETDQK</sequence>
<dbReference type="InterPro" id="IPR052018">
    <property type="entry name" value="PHP_domain"/>
</dbReference>
<dbReference type="EMBL" id="UINC01041719">
    <property type="protein sequence ID" value="SVB43385.1"/>
    <property type="molecule type" value="Genomic_DNA"/>
</dbReference>
<dbReference type="SUPFAM" id="SSF89550">
    <property type="entry name" value="PHP domain-like"/>
    <property type="match status" value="1"/>
</dbReference>
<dbReference type="AlphaFoldDB" id="A0A382DYT4"/>
<evidence type="ECO:0000313" key="2">
    <source>
        <dbReference type="EMBL" id="SVB43385.1"/>
    </source>
</evidence>
<evidence type="ECO:0000259" key="1">
    <source>
        <dbReference type="SMART" id="SM00481"/>
    </source>
</evidence>
<name>A0A382DYT4_9ZZZZ</name>
<reference evidence="2" key="1">
    <citation type="submission" date="2018-05" db="EMBL/GenBank/DDBJ databases">
        <authorList>
            <person name="Lanie J.A."/>
            <person name="Ng W.-L."/>
            <person name="Kazmierczak K.M."/>
            <person name="Andrzejewski T.M."/>
            <person name="Davidsen T.M."/>
            <person name="Wayne K.J."/>
            <person name="Tettelin H."/>
            <person name="Glass J.I."/>
            <person name="Rusch D."/>
            <person name="Podicherti R."/>
            <person name="Tsui H.-C.T."/>
            <person name="Winkler M.E."/>
        </authorList>
    </citation>
    <scope>NUCLEOTIDE SEQUENCE</scope>
</reference>
<feature type="domain" description="Polymerase/histidinol phosphatase N-terminal" evidence="1">
    <location>
        <begin position="9"/>
        <end position="72"/>
    </location>
</feature>
<dbReference type="NCBIfam" id="NF038032">
    <property type="entry name" value="CehA_McbA_metalo"/>
    <property type="match status" value="1"/>
</dbReference>
<dbReference type="InterPro" id="IPR003141">
    <property type="entry name" value="Pol/His_phosphatase_N"/>
</dbReference>
<gene>
    <name evidence="2" type="ORF">METZ01_LOCUS196239</name>
</gene>
<protein>
    <recommendedName>
        <fullName evidence="1">Polymerase/histidinol phosphatase N-terminal domain-containing protein</fullName>
    </recommendedName>
</protein>
<dbReference type="Gene3D" id="3.20.20.140">
    <property type="entry name" value="Metal-dependent hydrolases"/>
    <property type="match status" value="1"/>
</dbReference>
<accession>A0A382DYT4</accession>
<dbReference type="GO" id="GO:0004534">
    <property type="term" value="F:5'-3' RNA exonuclease activity"/>
    <property type="evidence" value="ECO:0007669"/>
    <property type="project" value="TreeGrafter"/>
</dbReference>
<dbReference type="PANTHER" id="PTHR42924">
    <property type="entry name" value="EXONUCLEASE"/>
    <property type="match status" value="1"/>
</dbReference>
<dbReference type="InterPro" id="IPR016195">
    <property type="entry name" value="Pol/histidinol_Pase-like"/>
</dbReference>
<organism evidence="2">
    <name type="scientific">marine metagenome</name>
    <dbReference type="NCBI Taxonomy" id="408172"/>
    <lineage>
        <taxon>unclassified sequences</taxon>
        <taxon>metagenomes</taxon>
        <taxon>ecological metagenomes</taxon>
    </lineage>
</organism>
<dbReference type="PANTHER" id="PTHR42924:SF11">
    <property type="entry name" value="POLYMERASE_HISTIDINOL PHOSPHATASE N-TERMINAL DOMAIN-CONTAINING PROTEIN"/>
    <property type="match status" value="1"/>
</dbReference>